<keyword evidence="3" id="KW-1185">Reference proteome</keyword>
<dbReference type="PANTHER" id="PTHR33525">
    <property type="match status" value="1"/>
</dbReference>
<reference evidence="2 3" key="1">
    <citation type="submission" date="2007-05" db="EMBL/GenBank/DDBJ databases">
        <title>Complete sequence of Geobacter uraniireducens Rf4.</title>
        <authorList>
            <consortium name="US DOE Joint Genome Institute"/>
            <person name="Copeland A."/>
            <person name="Lucas S."/>
            <person name="Lapidus A."/>
            <person name="Barry K."/>
            <person name="Detter J.C."/>
            <person name="Glavina del Rio T."/>
            <person name="Hammon N."/>
            <person name="Israni S."/>
            <person name="Dalin E."/>
            <person name="Tice H."/>
            <person name="Pitluck S."/>
            <person name="Chertkov O."/>
            <person name="Brettin T."/>
            <person name="Bruce D."/>
            <person name="Han C."/>
            <person name="Schmutz J."/>
            <person name="Larimer F."/>
            <person name="Land M."/>
            <person name="Hauser L."/>
            <person name="Kyrpides N."/>
            <person name="Mikhailova N."/>
            <person name="Shelobolina E."/>
            <person name="Aklujkar M."/>
            <person name="Lovley D."/>
            <person name="Richardson P."/>
        </authorList>
    </citation>
    <scope>NUCLEOTIDE SEQUENCE [LARGE SCALE GENOMIC DNA]</scope>
    <source>
        <strain evidence="2 3">Rf4</strain>
    </source>
</reference>
<accession>A5G5T5</accession>
<dbReference type="EMBL" id="CP000698">
    <property type="protein sequence ID" value="ABQ27153.1"/>
    <property type="molecule type" value="Genomic_DNA"/>
</dbReference>
<dbReference type="SUPFAM" id="SSF109604">
    <property type="entry name" value="HD-domain/PDEase-like"/>
    <property type="match status" value="1"/>
</dbReference>
<dbReference type="Gene3D" id="3.20.20.450">
    <property type="entry name" value="EAL domain"/>
    <property type="match status" value="1"/>
</dbReference>
<dbReference type="Proteomes" id="UP000006695">
    <property type="component" value="Chromosome"/>
</dbReference>
<dbReference type="OrthoDB" id="9804751at2"/>
<dbReference type="STRING" id="351605.Gura_2981"/>
<dbReference type="InterPro" id="IPR035919">
    <property type="entry name" value="EAL_sf"/>
</dbReference>
<sequence length="412" mass="46928">MSQEKYFLGRQPILDRDQQIIGFELLFRSAESLLSANISDSFQASASVIVNALTDFGTKEVLGRHKGFFNVNLDMLMNDTLELLPKEQVVIELLETIEINTDVIKRCRDLKKLGFTLALDDHEYSAAYEPLYPLIDIVKLDILENSCASLSEALMPLKRWPLTFLAEKVETAEQYSFCSAHGFELFQGYYFAHPVVLKQNRVDIAQLTLTKLLEQVLRDVELREIEETFKQNPNLTYNLLRLVNSVAIGLRERIKTLRHALMVLGLQQLKRWIMLALFASKSVHGVFSPLLVIAATRGKLMELLVKKQPTLIVDPDFSDRAFMTGILSLVDSLFEVSMEEMVRQLNLADDIRQALLTREGPLGMILQLTEKLEQADFAGADLLLKQTDIHLDHLLRAQMETINWTNSLTDMV</sequence>
<dbReference type="PIRSF" id="PIRSF003180">
    <property type="entry name" value="DiGMPpdiest_YuxH"/>
    <property type="match status" value="1"/>
</dbReference>
<evidence type="ECO:0000313" key="2">
    <source>
        <dbReference type="EMBL" id="ABQ27153.1"/>
    </source>
</evidence>
<dbReference type="PANTHER" id="PTHR33525:SF4">
    <property type="entry name" value="CYCLIC DI-GMP PHOSPHODIESTERASE CDGJ"/>
    <property type="match status" value="1"/>
</dbReference>
<dbReference type="Pfam" id="PF08668">
    <property type="entry name" value="HDOD"/>
    <property type="match status" value="1"/>
</dbReference>
<dbReference type="HOGENOM" id="CLU_044951_1_1_7"/>
<dbReference type="SMART" id="SM00052">
    <property type="entry name" value="EAL"/>
    <property type="match status" value="1"/>
</dbReference>
<protein>
    <submittedName>
        <fullName evidence="2">Diguanylate phosphodiesterase</fullName>
    </submittedName>
</protein>
<dbReference type="InterPro" id="IPR052340">
    <property type="entry name" value="RNase_Y/CdgJ"/>
</dbReference>
<dbReference type="KEGG" id="gur:Gura_2981"/>
<dbReference type="Pfam" id="PF00563">
    <property type="entry name" value="EAL"/>
    <property type="match status" value="1"/>
</dbReference>
<gene>
    <name evidence="2" type="ordered locus">Gura_2981</name>
</gene>
<evidence type="ECO:0000313" key="3">
    <source>
        <dbReference type="Proteomes" id="UP000006695"/>
    </source>
</evidence>
<dbReference type="InterPro" id="IPR013976">
    <property type="entry name" value="HDOD"/>
</dbReference>
<dbReference type="InterPro" id="IPR014408">
    <property type="entry name" value="dGMP_Pdiesterase_EAL/HD-GYP"/>
</dbReference>
<proteinExistence type="predicted"/>
<dbReference type="PROSITE" id="PS51833">
    <property type="entry name" value="HDOD"/>
    <property type="match status" value="1"/>
</dbReference>
<dbReference type="RefSeq" id="WP_011939822.1">
    <property type="nucleotide sequence ID" value="NC_009483.1"/>
</dbReference>
<name>A5G5T5_GEOUR</name>
<dbReference type="SUPFAM" id="SSF141868">
    <property type="entry name" value="EAL domain-like"/>
    <property type="match status" value="1"/>
</dbReference>
<dbReference type="AlphaFoldDB" id="A5G5T5"/>
<evidence type="ECO:0000259" key="1">
    <source>
        <dbReference type="PROSITE" id="PS51833"/>
    </source>
</evidence>
<feature type="domain" description="HDOD" evidence="1">
    <location>
        <begin position="202"/>
        <end position="393"/>
    </location>
</feature>
<dbReference type="Gene3D" id="1.10.3210.10">
    <property type="entry name" value="Hypothetical protein af1432"/>
    <property type="match status" value="1"/>
</dbReference>
<dbReference type="InterPro" id="IPR001633">
    <property type="entry name" value="EAL_dom"/>
</dbReference>
<organism evidence="2 3">
    <name type="scientific">Geotalea uraniireducens (strain Rf4)</name>
    <name type="common">Geobacter uraniireducens</name>
    <dbReference type="NCBI Taxonomy" id="351605"/>
    <lineage>
        <taxon>Bacteria</taxon>
        <taxon>Pseudomonadati</taxon>
        <taxon>Thermodesulfobacteriota</taxon>
        <taxon>Desulfuromonadia</taxon>
        <taxon>Geobacterales</taxon>
        <taxon>Geobacteraceae</taxon>
        <taxon>Geotalea</taxon>
    </lineage>
</organism>